<dbReference type="CDD" id="cd00009">
    <property type="entry name" value="AAA"/>
    <property type="match status" value="1"/>
</dbReference>
<sequence length="336" mass="38036">MASKYADLDDEEMAAKADEMQAIIQRFEAEIQKGYIGQEDVIHKIILTIVAGGNVLLEGVPGLGKSFLVETLSRVVKDTQMHRIQFTPDLLPSDIVGTEAYNEDKGFYVEKGPIFGNFILADEINRAPPKVQSAMLEAMQEHKVSIGDETFHLPEPFFTMATQNPVEQGGTYPLPEAQIDRFLFKIYLDYPKKHNEQKIIDMNANVMDEEDFSVEEVVSKEDILNLQEFSKAVTVEQEIKEYIVDLVDASRNPEVYDMEYSDYIDWGCTPRASINLALAGRANAMYNGRHYVTPEDIRAVVHDVFIHRIILNYEGEAKGLEVADVIENIVDRVPVR</sequence>
<dbReference type="PIRSF" id="PIRSF002849">
    <property type="entry name" value="AAA_ATPase_chaperone_MoxR_prd"/>
    <property type="match status" value="1"/>
</dbReference>
<dbReference type="EMBL" id="CP104395">
    <property type="protein sequence ID" value="WEL19273.1"/>
    <property type="molecule type" value="Genomic_DNA"/>
</dbReference>
<dbReference type="GeneID" id="90589680"/>
<proteinExistence type="predicted"/>
<protein>
    <submittedName>
        <fullName evidence="3">AAA ATPase of MoxR-like family, a component of a putative secretion system</fullName>
    </submittedName>
</protein>
<dbReference type="Pfam" id="PF17863">
    <property type="entry name" value="AAA_lid_2"/>
    <property type="match status" value="1"/>
</dbReference>
<reference evidence="3 4" key="1">
    <citation type="submission" date="2022-09" db="EMBL/GenBank/DDBJ databases">
        <title>Xylan utilization by haloarchaea-nanohaloarchaea associations.</title>
        <authorList>
            <person name="Yakimov M."/>
        </authorList>
    </citation>
    <scope>NUCLEOTIDE SEQUENCE [LARGE SCALE GENOMIC DNA]</scope>
    <source>
        <strain evidence="3 4">SVXNc</strain>
    </source>
</reference>
<dbReference type="Gene3D" id="1.10.8.80">
    <property type="entry name" value="Magnesium chelatase subunit I, C-Terminal domain"/>
    <property type="match status" value="1"/>
</dbReference>
<dbReference type="PANTHER" id="PTHR42759">
    <property type="entry name" value="MOXR FAMILY PROTEIN"/>
    <property type="match status" value="1"/>
</dbReference>
<keyword evidence="4" id="KW-1185">Reference proteome</keyword>
<feature type="domain" description="ChlI/MoxR AAA lid" evidence="2">
    <location>
        <begin position="262"/>
        <end position="328"/>
    </location>
</feature>
<gene>
    <name evidence="3" type="ORF">SVXNc_0245</name>
</gene>
<evidence type="ECO:0000313" key="4">
    <source>
        <dbReference type="Proteomes" id="UP001218034"/>
    </source>
</evidence>
<dbReference type="InterPro" id="IPR011703">
    <property type="entry name" value="ATPase_AAA-3"/>
</dbReference>
<evidence type="ECO:0000313" key="3">
    <source>
        <dbReference type="EMBL" id="WEL19273.1"/>
    </source>
</evidence>
<dbReference type="Proteomes" id="UP001218034">
    <property type="component" value="Chromosome"/>
</dbReference>
<name>A0ABY8CDJ1_9ARCH</name>
<dbReference type="Pfam" id="PF07726">
    <property type="entry name" value="AAA_3"/>
    <property type="match status" value="1"/>
</dbReference>
<dbReference type="InterPro" id="IPR027417">
    <property type="entry name" value="P-loop_NTPase"/>
</dbReference>
<evidence type="ECO:0000259" key="1">
    <source>
        <dbReference type="Pfam" id="PF07726"/>
    </source>
</evidence>
<feature type="domain" description="ATPase AAA-3" evidence="1">
    <location>
        <begin position="55"/>
        <end position="184"/>
    </location>
</feature>
<dbReference type="InterPro" id="IPR041628">
    <property type="entry name" value="ChlI/MoxR_AAA_lid"/>
</dbReference>
<accession>A0ABY8CDJ1</accession>
<organism evidence="3 4">
    <name type="scientific">Candidatus Nanohalococcus occultus</name>
    <dbReference type="NCBI Taxonomy" id="2978047"/>
    <lineage>
        <taxon>Archaea</taxon>
        <taxon>Candidatus Nanohalarchaeota</taxon>
        <taxon>Candidatus Nanohalarchaeota incertae sedis</taxon>
        <taxon>Candidatus Nanohalococcus</taxon>
    </lineage>
</organism>
<evidence type="ECO:0000259" key="2">
    <source>
        <dbReference type="Pfam" id="PF17863"/>
    </source>
</evidence>
<dbReference type="RefSeq" id="WP_347722144.1">
    <property type="nucleotide sequence ID" value="NZ_CP104395.1"/>
</dbReference>
<dbReference type="SUPFAM" id="SSF52540">
    <property type="entry name" value="P-loop containing nucleoside triphosphate hydrolases"/>
    <property type="match status" value="1"/>
</dbReference>
<dbReference type="InterPro" id="IPR050764">
    <property type="entry name" value="CbbQ/NirQ/NorQ/GpvN"/>
</dbReference>
<dbReference type="Gene3D" id="3.40.50.300">
    <property type="entry name" value="P-loop containing nucleotide triphosphate hydrolases"/>
    <property type="match status" value="1"/>
</dbReference>
<dbReference type="PANTHER" id="PTHR42759:SF1">
    <property type="entry name" value="MAGNESIUM-CHELATASE SUBUNIT CHLD"/>
    <property type="match status" value="1"/>
</dbReference>